<evidence type="ECO:0000256" key="2">
    <source>
        <dbReference type="SAM" id="Phobius"/>
    </source>
</evidence>
<keyword evidence="2" id="KW-1133">Transmembrane helix</keyword>
<evidence type="ECO:0000256" key="1">
    <source>
        <dbReference type="SAM" id="Coils"/>
    </source>
</evidence>
<dbReference type="AlphaFoldDB" id="A0A814Z5P5"/>
<dbReference type="InterPro" id="IPR050854">
    <property type="entry name" value="LMBD1_LysCbl_Transport"/>
</dbReference>
<evidence type="ECO:0008006" key="5">
    <source>
        <dbReference type="Google" id="ProtNLM"/>
    </source>
</evidence>
<organism evidence="3 4">
    <name type="scientific">Rotaria sordida</name>
    <dbReference type="NCBI Taxonomy" id="392033"/>
    <lineage>
        <taxon>Eukaryota</taxon>
        <taxon>Metazoa</taxon>
        <taxon>Spiralia</taxon>
        <taxon>Gnathifera</taxon>
        <taxon>Rotifera</taxon>
        <taxon>Eurotatoria</taxon>
        <taxon>Bdelloidea</taxon>
        <taxon>Philodinida</taxon>
        <taxon>Philodinidae</taxon>
        <taxon>Rotaria</taxon>
    </lineage>
</organism>
<feature type="transmembrane region" description="Helical" evidence="2">
    <location>
        <begin position="74"/>
        <end position="100"/>
    </location>
</feature>
<comment type="caution">
    <text evidence="3">The sequence shown here is derived from an EMBL/GenBank/DDBJ whole genome shotgun (WGS) entry which is preliminary data.</text>
</comment>
<accession>A0A814Z5P5</accession>
<proteinExistence type="predicted"/>
<dbReference type="PANTHER" id="PTHR16130">
    <property type="entry name" value="LYSOSOMAL COBALAMIN TRANSPORTER-RELATED"/>
    <property type="match status" value="1"/>
</dbReference>
<keyword evidence="2" id="KW-0472">Membrane</keyword>
<dbReference type="EMBL" id="CAJNOU010001684">
    <property type="protein sequence ID" value="CAF1239396.1"/>
    <property type="molecule type" value="Genomic_DNA"/>
</dbReference>
<feature type="transmembrane region" description="Helical" evidence="2">
    <location>
        <begin position="184"/>
        <end position="207"/>
    </location>
</feature>
<feature type="coiled-coil region" evidence="1">
    <location>
        <begin position="2"/>
        <end position="29"/>
    </location>
</feature>
<keyword evidence="1" id="KW-0175">Coiled coil</keyword>
<reference evidence="3" key="1">
    <citation type="submission" date="2021-02" db="EMBL/GenBank/DDBJ databases">
        <authorList>
            <person name="Nowell W R."/>
        </authorList>
    </citation>
    <scope>NUCLEOTIDE SEQUENCE</scope>
</reference>
<dbReference type="GO" id="GO:0005774">
    <property type="term" value="C:vacuolar membrane"/>
    <property type="evidence" value="ECO:0007669"/>
    <property type="project" value="TreeGrafter"/>
</dbReference>
<evidence type="ECO:0000313" key="4">
    <source>
        <dbReference type="Proteomes" id="UP000663889"/>
    </source>
</evidence>
<dbReference type="GO" id="GO:0072665">
    <property type="term" value="P:protein localization to vacuole"/>
    <property type="evidence" value="ECO:0007669"/>
    <property type="project" value="TreeGrafter"/>
</dbReference>
<dbReference type="Proteomes" id="UP000663889">
    <property type="component" value="Unassembled WGS sequence"/>
</dbReference>
<sequence>GNRSAQLQHQTIQEQLADIQNQIKILRDRYPRRVKMPSRERHKLEELEQKEAVLSRNEESIKIVRRSLFFKCRFIYRPVQIILGVLLFLFALLIFISLLLSNINKCIHFVSIKHIFAQGNKTLPNPIDIIITWTGKFYPVSYIVLSLLLIYIIVTSLFGLQQLGIWYFWVRMYRFSRGRTKPQAILMLSSLMMFIVVAINAFVYLLIPQYSIYGDQYYASVVNNATVIVQPCTQYVTTDQCEMTVMGRIILRFFYKVWFFIQSYI</sequence>
<protein>
    <recommendedName>
        <fullName evidence="5">Lysosomal cobalamin transporter</fullName>
    </recommendedName>
</protein>
<feature type="transmembrane region" description="Helical" evidence="2">
    <location>
        <begin position="142"/>
        <end position="163"/>
    </location>
</feature>
<name>A0A814Z5P5_9BILA</name>
<evidence type="ECO:0000313" key="3">
    <source>
        <dbReference type="EMBL" id="CAF1239396.1"/>
    </source>
</evidence>
<keyword evidence="2" id="KW-0812">Transmembrane</keyword>
<gene>
    <name evidence="3" type="ORF">SEV965_LOCUS23137</name>
</gene>
<feature type="non-terminal residue" evidence="3">
    <location>
        <position position="1"/>
    </location>
</feature>
<dbReference type="PANTHER" id="PTHR16130:SF2">
    <property type="entry name" value="LYSOSOMAL COBALAMIN TRANSPORT ESCORT PROTEIN LMBD1"/>
    <property type="match status" value="1"/>
</dbReference>